<evidence type="ECO:0000256" key="1">
    <source>
        <dbReference type="SAM" id="MobiDB-lite"/>
    </source>
</evidence>
<comment type="caution">
    <text evidence="2">The sequence shown here is derived from an EMBL/GenBank/DDBJ whole genome shotgun (WGS) entry which is preliminary data.</text>
</comment>
<reference evidence="2" key="2">
    <citation type="journal article" date="2021" name="Syst. Appl. Microbiol.">
        <title>Roseomonas hellenica sp. nov., isolated from roots of wild-growing Alkanna tinctoria.</title>
        <authorList>
            <person name="Rat A."/>
            <person name="Naranjo H.D."/>
            <person name="Lebbe L."/>
            <person name="Cnockaert M."/>
            <person name="Krigas N."/>
            <person name="Grigoriadou K."/>
            <person name="Maloupa E."/>
            <person name="Willems A."/>
        </authorList>
    </citation>
    <scope>NUCLEOTIDE SEQUENCE</scope>
    <source>
        <strain evidence="2">LMG 31228</strain>
    </source>
</reference>
<evidence type="ECO:0000313" key="3">
    <source>
        <dbReference type="Proteomes" id="UP001138709"/>
    </source>
</evidence>
<reference evidence="2" key="1">
    <citation type="submission" date="2020-01" db="EMBL/GenBank/DDBJ databases">
        <authorList>
            <person name="Rat A."/>
        </authorList>
    </citation>
    <scope>NUCLEOTIDE SEQUENCE</scope>
    <source>
        <strain evidence="2">LMG 31228</strain>
    </source>
</reference>
<feature type="compositionally biased region" description="Basic and acidic residues" evidence="1">
    <location>
        <begin position="1"/>
        <end position="13"/>
    </location>
</feature>
<organism evidence="2 3">
    <name type="scientific">Neoroseomonas eburnea</name>
    <dbReference type="NCBI Taxonomy" id="1346889"/>
    <lineage>
        <taxon>Bacteria</taxon>
        <taxon>Pseudomonadati</taxon>
        <taxon>Pseudomonadota</taxon>
        <taxon>Alphaproteobacteria</taxon>
        <taxon>Acetobacterales</taxon>
        <taxon>Acetobacteraceae</taxon>
        <taxon>Neoroseomonas</taxon>
    </lineage>
</organism>
<evidence type="ECO:0000313" key="2">
    <source>
        <dbReference type="EMBL" id="MBR0680115.1"/>
    </source>
</evidence>
<keyword evidence="3" id="KW-1185">Reference proteome</keyword>
<feature type="region of interest" description="Disordered" evidence="1">
    <location>
        <begin position="1"/>
        <end position="31"/>
    </location>
</feature>
<proteinExistence type="predicted"/>
<protein>
    <submittedName>
        <fullName evidence="2">Uncharacterized protein</fullName>
    </submittedName>
</protein>
<accession>A0A9X9X8S9</accession>
<dbReference type="EMBL" id="JAAEDL010000004">
    <property type="protein sequence ID" value="MBR0680115.1"/>
    <property type="molecule type" value="Genomic_DNA"/>
</dbReference>
<gene>
    <name evidence="2" type="ORF">GXW74_06425</name>
</gene>
<name>A0A9X9X8S9_9PROT</name>
<dbReference type="AlphaFoldDB" id="A0A9X9X8S9"/>
<dbReference type="RefSeq" id="WP_211845629.1">
    <property type="nucleotide sequence ID" value="NZ_JAAEDL010000004.1"/>
</dbReference>
<dbReference type="Proteomes" id="UP001138709">
    <property type="component" value="Unassembled WGS sequence"/>
</dbReference>
<sequence>MKDRGNRFRRGDGEAPTFYISRGTDPEGRIPVGAADETLAAEADA</sequence>